<dbReference type="Pfam" id="PF00224">
    <property type="entry name" value="PK"/>
    <property type="match status" value="2"/>
</dbReference>
<keyword evidence="7" id="KW-0479">Metal-binding</keyword>
<evidence type="ECO:0000256" key="1">
    <source>
        <dbReference type="ARBA" id="ARBA00001958"/>
    </source>
</evidence>
<dbReference type="RefSeq" id="WP_121680544.1">
    <property type="nucleotide sequence ID" value="NZ_RCVZ01000006.1"/>
</dbReference>
<dbReference type="InterPro" id="IPR001697">
    <property type="entry name" value="Pyr_Knase"/>
</dbReference>
<dbReference type="SUPFAM" id="SSF51621">
    <property type="entry name" value="Phosphoenolpyruvate/pyruvate domain"/>
    <property type="match status" value="1"/>
</dbReference>
<dbReference type="GO" id="GO:0004743">
    <property type="term" value="F:pyruvate kinase activity"/>
    <property type="evidence" value="ECO:0007669"/>
    <property type="project" value="UniProtKB-EC"/>
</dbReference>
<comment type="caution">
    <text evidence="15">The sequence shown here is derived from an EMBL/GenBank/DDBJ whole genome shotgun (WGS) entry which is preliminary data.</text>
</comment>
<evidence type="ECO:0000256" key="3">
    <source>
        <dbReference type="ARBA" id="ARBA00008663"/>
    </source>
</evidence>
<keyword evidence="10" id="KW-0067">ATP-binding</keyword>
<evidence type="ECO:0000256" key="13">
    <source>
        <dbReference type="ARBA" id="ARBA00023317"/>
    </source>
</evidence>
<dbReference type="SUPFAM" id="SSF50800">
    <property type="entry name" value="PK beta-barrel domain-like"/>
    <property type="match status" value="1"/>
</dbReference>
<evidence type="ECO:0000256" key="6">
    <source>
        <dbReference type="ARBA" id="ARBA00022679"/>
    </source>
</evidence>
<keyword evidence="8" id="KW-0547">Nucleotide-binding</keyword>
<protein>
    <recommendedName>
        <fullName evidence="5">Pyruvate kinase</fullName>
        <ecNumber evidence="4">2.7.1.40</ecNumber>
    </recommendedName>
</protein>
<dbReference type="EC" id="2.7.1.40" evidence="4"/>
<proteinExistence type="inferred from homology"/>
<keyword evidence="13" id="KW-0670">Pyruvate</keyword>
<evidence type="ECO:0000256" key="5">
    <source>
        <dbReference type="ARBA" id="ARBA00018587"/>
    </source>
</evidence>
<dbReference type="OrthoDB" id="9812123at2"/>
<dbReference type="GO" id="GO:0005524">
    <property type="term" value="F:ATP binding"/>
    <property type="evidence" value="ECO:0007669"/>
    <property type="project" value="UniProtKB-KW"/>
</dbReference>
<keyword evidence="9" id="KW-0418">Kinase</keyword>
<dbReference type="Proteomes" id="UP000276770">
    <property type="component" value="Unassembled WGS sequence"/>
</dbReference>
<dbReference type="EMBL" id="RCVZ01000006">
    <property type="protein sequence ID" value="RLQ95429.1"/>
    <property type="molecule type" value="Genomic_DNA"/>
</dbReference>
<evidence type="ECO:0000256" key="8">
    <source>
        <dbReference type="ARBA" id="ARBA00022741"/>
    </source>
</evidence>
<comment type="pathway">
    <text evidence="2">Carbohydrate degradation; glycolysis; pyruvate from D-glyceraldehyde 3-phosphate: step 5/5.</text>
</comment>
<dbReference type="GO" id="GO:0030955">
    <property type="term" value="F:potassium ion binding"/>
    <property type="evidence" value="ECO:0007669"/>
    <property type="project" value="InterPro"/>
</dbReference>
<dbReference type="GO" id="GO:0000287">
    <property type="term" value="F:magnesium ion binding"/>
    <property type="evidence" value="ECO:0007669"/>
    <property type="project" value="InterPro"/>
</dbReference>
<gene>
    <name evidence="15" type="ORF">D9X91_10355</name>
</gene>
<dbReference type="InterPro" id="IPR040442">
    <property type="entry name" value="Pyrv_kinase-like_dom_sf"/>
</dbReference>
<keyword evidence="16" id="KW-1185">Reference proteome</keyword>
<dbReference type="InterPro" id="IPR015793">
    <property type="entry name" value="Pyrv_Knase_brl"/>
</dbReference>
<keyword evidence="11" id="KW-0460">Magnesium</keyword>
<evidence type="ECO:0000256" key="10">
    <source>
        <dbReference type="ARBA" id="ARBA00022840"/>
    </source>
</evidence>
<comment type="similarity">
    <text evidence="3">Belongs to the pyruvate kinase family.</text>
</comment>
<feature type="domain" description="Pyruvate kinase barrel" evidence="14">
    <location>
        <begin position="308"/>
        <end position="554"/>
    </location>
</feature>
<evidence type="ECO:0000256" key="2">
    <source>
        <dbReference type="ARBA" id="ARBA00004997"/>
    </source>
</evidence>
<dbReference type="Gene3D" id="2.40.33.10">
    <property type="entry name" value="PK beta-barrel domain-like"/>
    <property type="match status" value="1"/>
</dbReference>
<evidence type="ECO:0000256" key="9">
    <source>
        <dbReference type="ARBA" id="ARBA00022777"/>
    </source>
</evidence>
<dbReference type="InterPro" id="IPR011037">
    <property type="entry name" value="Pyrv_Knase-like_insert_dom_sf"/>
</dbReference>
<dbReference type="InterPro" id="IPR015806">
    <property type="entry name" value="Pyrv_Knase_insert_dom_sf"/>
</dbReference>
<feature type="domain" description="Pyruvate kinase barrel" evidence="14">
    <location>
        <begin position="135"/>
        <end position="301"/>
    </location>
</feature>
<dbReference type="Gene3D" id="3.20.20.60">
    <property type="entry name" value="Phosphoenolpyruvate-binding domains"/>
    <property type="match status" value="2"/>
</dbReference>
<evidence type="ECO:0000256" key="12">
    <source>
        <dbReference type="ARBA" id="ARBA00023152"/>
    </source>
</evidence>
<evidence type="ECO:0000313" key="16">
    <source>
        <dbReference type="Proteomes" id="UP000276770"/>
    </source>
</evidence>
<comment type="cofactor">
    <cofactor evidence="1">
        <name>K(+)</name>
        <dbReference type="ChEBI" id="CHEBI:29103"/>
    </cofactor>
</comment>
<evidence type="ECO:0000256" key="4">
    <source>
        <dbReference type="ARBA" id="ARBA00012142"/>
    </source>
</evidence>
<organism evidence="15 16">
    <name type="scientific">Falsibacillus albus</name>
    <dbReference type="NCBI Taxonomy" id="2478915"/>
    <lineage>
        <taxon>Bacteria</taxon>
        <taxon>Bacillati</taxon>
        <taxon>Bacillota</taxon>
        <taxon>Bacilli</taxon>
        <taxon>Bacillales</taxon>
        <taxon>Bacillaceae</taxon>
        <taxon>Falsibacillus</taxon>
    </lineage>
</organism>
<dbReference type="PANTHER" id="PTHR11817">
    <property type="entry name" value="PYRUVATE KINASE"/>
    <property type="match status" value="1"/>
</dbReference>
<evidence type="ECO:0000313" key="15">
    <source>
        <dbReference type="EMBL" id="RLQ95429.1"/>
    </source>
</evidence>
<evidence type="ECO:0000256" key="7">
    <source>
        <dbReference type="ARBA" id="ARBA00022723"/>
    </source>
</evidence>
<evidence type="ECO:0000256" key="11">
    <source>
        <dbReference type="ARBA" id="ARBA00022842"/>
    </source>
</evidence>
<keyword evidence="12" id="KW-0324">Glycolysis</keyword>
<dbReference type="InterPro" id="IPR018209">
    <property type="entry name" value="Pyrv_Knase_AS"/>
</dbReference>
<dbReference type="GO" id="GO:0016301">
    <property type="term" value="F:kinase activity"/>
    <property type="evidence" value="ECO:0007669"/>
    <property type="project" value="UniProtKB-KW"/>
</dbReference>
<name>A0A3L7JZ73_9BACI</name>
<dbReference type="UniPathway" id="UPA00109">
    <property type="reaction ID" value="UER00188"/>
</dbReference>
<dbReference type="InterPro" id="IPR015813">
    <property type="entry name" value="Pyrv/PenolPyrv_kinase-like_dom"/>
</dbReference>
<accession>A0A3L7JZ73</accession>
<sequence length="601" mass="68964">MSVYQNQNVVNRLKLARWLQVIYEETIENEGNCLNEIDFSIRNLYAYLKLRRLRLHHLESKMLSEGLGSFKQSEEHVEHFLQKSIENLTNRPIGSEGRYDWWKATRLRKERATCLFGAYDSEKTVKKMVTMDMNMSNETIERLLKCGMDLARINCSHDSPGEWIKMIYKIKQIEAAIGNDGCQIFMDLPGPKIRVKNILYNPYTTKVSVNSDEAKQGMVAERKMNDVEDVKASFMIEIKGRDHFQSIEGNEVLEIKQGNEQKAKLNIIKVLDDHSLLVETHESFEVNQNCKLFIGNTGIDITNVQLDPMQMRLKKGYKVRIYLDENNFKRIRGNSQCACISVSHPKALRNVRLKDRVYFDDGQVEGKVMRITPDFIELLILTPSEKAKKIKAGKGVNFPDSFVHLMMPNLTNQDLKYLPVIIEHADIIGLSFVNHPQDVKKLKDILEDYGRTDIGIVAKIETKEGVNQLSSILEEGLQYPKFGVMIARGDLAVEIGFQTMISIQQHIISMCNAAHVPVIWATEVLELLTKKGQPSRSEISDVFLGSKSDCIMLNKGPYISESLKMLDMLLQGEITSNVFYRSDTRNFFQSQFEIMNIRRTT</sequence>
<dbReference type="AlphaFoldDB" id="A0A3L7JZ73"/>
<reference evidence="15 16" key="1">
    <citation type="submission" date="2018-10" db="EMBL/GenBank/DDBJ databases">
        <title>Falsibacillus sp. genome draft.</title>
        <authorList>
            <person name="Shi S."/>
        </authorList>
    </citation>
    <scope>NUCLEOTIDE SEQUENCE [LARGE SCALE GENOMIC DNA]</scope>
    <source>
        <strain evidence="15 16">GY 10110</strain>
    </source>
</reference>
<keyword evidence="6" id="KW-0808">Transferase</keyword>
<evidence type="ECO:0000259" key="14">
    <source>
        <dbReference type="Pfam" id="PF00224"/>
    </source>
</evidence>
<dbReference type="PROSITE" id="PS00110">
    <property type="entry name" value="PYRUVATE_KINASE"/>
    <property type="match status" value="1"/>
</dbReference>